<dbReference type="EMBL" id="JAATIP010000219">
    <property type="protein sequence ID" value="KAF4358982.1"/>
    <property type="molecule type" value="Genomic_DNA"/>
</dbReference>
<comment type="caution">
    <text evidence="3">The sequence shown here is derived from an EMBL/GenBank/DDBJ whole genome shotgun (WGS) entry which is preliminary data.</text>
</comment>
<dbReference type="PANTHER" id="PTHR31963">
    <property type="entry name" value="RAS GUANINE NUCLEOTIDE EXCHANGE FACTOR K"/>
    <property type="match status" value="1"/>
</dbReference>
<dbReference type="AlphaFoldDB" id="A0A7J6EKK4"/>
<dbReference type="Proteomes" id="UP000525078">
    <property type="component" value="Unassembled WGS sequence"/>
</dbReference>
<keyword evidence="6" id="KW-1185">Reference proteome</keyword>
<dbReference type="EMBL" id="JAATIQ010000063">
    <property type="protein sequence ID" value="KAF4390408.1"/>
    <property type="molecule type" value="Genomic_DNA"/>
</dbReference>
<feature type="transmembrane region" description="Helical" evidence="2">
    <location>
        <begin position="224"/>
        <end position="247"/>
    </location>
</feature>
<feature type="compositionally biased region" description="Low complexity" evidence="1">
    <location>
        <begin position="45"/>
        <end position="56"/>
    </location>
</feature>
<accession>A0A7J6EKK4</accession>
<evidence type="ECO:0000256" key="1">
    <source>
        <dbReference type="SAM" id="MobiDB-lite"/>
    </source>
</evidence>
<feature type="transmembrane region" description="Helical" evidence="2">
    <location>
        <begin position="83"/>
        <end position="101"/>
    </location>
</feature>
<feature type="region of interest" description="Disordered" evidence="1">
    <location>
        <begin position="33"/>
        <end position="58"/>
    </location>
</feature>
<dbReference type="Proteomes" id="UP000583929">
    <property type="component" value="Unassembled WGS sequence"/>
</dbReference>
<evidence type="ECO:0000313" key="5">
    <source>
        <dbReference type="Proteomes" id="UP000525078"/>
    </source>
</evidence>
<dbReference type="InterPro" id="IPR021924">
    <property type="entry name" value="DUF3537"/>
</dbReference>
<protein>
    <submittedName>
        <fullName evidence="3">Uncharacterized protein</fullName>
    </submittedName>
</protein>
<keyword evidence="2" id="KW-1133">Transmembrane helix</keyword>
<evidence type="ECO:0000313" key="3">
    <source>
        <dbReference type="EMBL" id="KAF4358982.1"/>
    </source>
</evidence>
<gene>
    <name evidence="3" type="ORF">F8388_015029</name>
    <name evidence="4" type="ORF">G4B88_024414</name>
</gene>
<feature type="transmembrane region" description="Helical" evidence="2">
    <location>
        <begin position="121"/>
        <end position="142"/>
    </location>
</feature>
<keyword evidence="2" id="KW-0472">Membrane</keyword>
<evidence type="ECO:0000256" key="2">
    <source>
        <dbReference type="SAM" id="Phobius"/>
    </source>
</evidence>
<dbReference type="Pfam" id="PF12056">
    <property type="entry name" value="DUF3537"/>
    <property type="match status" value="1"/>
</dbReference>
<evidence type="ECO:0000313" key="4">
    <source>
        <dbReference type="EMBL" id="KAF4390408.1"/>
    </source>
</evidence>
<evidence type="ECO:0000313" key="6">
    <source>
        <dbReference type="Proteomes" id="UP000583929"/>
    </source>
</evidence>
<organism evidence="3 5">
    <name type="scientific">Cannabis sativa</name>
    <name type="common">Hemp</name>
    <name type="synonym">Marijuana</name>
    <dbReference type="NCBI Taxonomy" id="3483"/>
    <lineage>
        <taxon>Eukaryota</taxon>
        <taxon>Viridiplantae</taxon>
        <taxon>Streptophyta</taxon>
        <taxon>Embryophyta</taxon>
        <taxon>Tracheophyta</taxon>
        <taxon>Spermatophyta</taxon>
        <taxon>Magnoliopsida</taxon>
        <taxon>eudicotyledons</taxon>
        <taxon>Gunneridae</taxon>
        <taxon>Pentapetalae</taxon>
        <taxon>rosids</taxon>
        <taxon>fabids</taxon>
        <taxon>Rosales</taxon>
        <taxon>Cannabaceae</taxon>
        <taxon>Cannabis</taxon>
    </lineage>
</organism>
<keyword evidence="2" id="KW-0812">Transmembrane</keyword>
<reference evidence="5 6" key="1">
    <citation type="journal article" date="2020" name="bioRxiv">
        <title>Sequence and annotation of 42 cannabis genomes reveals extensive copy number variation in cannabinoid synthesis and pathogen resistance genes.</title>
        <authorList>
            <person name="Mckernan K.J."/>
            <person name="Helbert Y."/>
            <person name="Kane L.T."/>
            <person name="Ebling H."/>
            <person name="Zhang L."/>
            <person name="Liu B."/>
            <person name="Eaton Z."/>
            <person name="Mclaughlin S."/>
            <person name="Kingan S."/>
            <person name="Baybayan P."/>
            <person name="Concepcion G."/>
            <person name="Jordan M."/>
            <person name="Riva A."/>
            <person name="Barbazuk W."/>
            <person name="Harkins T."/>
        </authorList>
    </citation>
    <scope>NUCLEOTIDE SEQUENCE [LARGE SCALE GENOMIC DNA]</scope>
    <source>
        <strain evidence="5 6">cv. Jamaican Lion 4</strain>
        <strain evidence="4">Father</strain>
        <strain evidence="3">Mother</strain>
        <tissue evidence="3">Leaf</tissue>
    </source>
</reference>
<feature type="transmembrane region" description="Helical" evidence="2">
    <location>
        <begin position="293"/>
        <end position="317"/>
    </location>
</feature>
<name>A0A7J6EKK4_CANSA</name>
<proteinExistence type="predicted"/>
<feature type="transmembrane region" description="Helical" evidence="2">
    <location>
        <begin position="178"/>
        <end position="204"/>
    </location>
</feature>
<feature type="transmembrane region" description="Helical" evidence="2">
    <location>
        <begin position="329"/>
        <end position="349"/>
    </location>
</feature>
<dbReference type="PANTHER" id="PTHR31963:SF4">
    <property type="entry name" value="GUSTATORY RECEPTOR"/>
    <property type="match status" value="1"/>
</dbReference>
<sequence length="434" mass="47950">MMISNISMDFPAGSPETRIDVGFDSVSGAEAPLLPPPTTQSCVRSSVPSSSSSSSSKVPDEFRNFRLCLKWCALDHSTFAGKFISYIFFVLFTFIVPALTAVSVRQRQSTEEGSEDDSMVISFNTLVQIPESGLTIIAFLTLSRFFNRYGLRQLLFLDCLGEDSIDIRRRYVGELDRAFRCLAGILLPSFLVELAHKIVLFSSVEISAPFGSSSGGGVGPLNSVAFVAVLASWVYRSGAFLVVCVMFRLTCELQILRFEGFQNLLEGCESNSGLIFREHVRIRKQLWVTSHRYRFFIIGCLVTITVSQLGALLLVLASKTHKTFLNSGDLVVCSAMEISGFFLCLVGAARITHRAQRIVSIATRWHVLVTCASAAGGPDPSKAHFLEANCKDDQQSGLFATQQWRNYSVWICSRSRDAPHTLRIRVLSGLMDSQ</sequence>